<feature type="non-terminal residue" evidence="1">
    <location>
        <position position="1"/>
    </location>
</feature>
<reference evidence="1 2" key="1">
    <citation type="submission" date="2020-02" db="EMBL/GenBank/DDBJ databases">
        <title>Draft genome sequence of Haematococcus lacustris strain NIES-144.</title>
        <authorList>
            <person name="Morimoto D."/>
            <person name="Nakagawa S."/>
            <person name="Yoshida T."/>
            <person name="Sawayama S."/>
        </authorList>
    </citation>
    <scope>NUCLEOTIDE SEQUENCE [LARGE SCALE GENOMIC DNA]</scope>
    <source>
        <strain evidence="1 2">NIES-144</strain>
    </source>
</reference>
<evidence type="ECO:0000313" key="1">
    <source>
        <dbReference type="EMBL" id="GFH33515.1"/>
    </source>
</evidence>
<proteinExistence type="predicted"/>
<dbReference type="EMBL" id="BLLF01008779">
    <property type="protein sequence ID" value="GFH33515.1"/>
    <property type="molecule type" value="Genomic_DNA"/>
</dbReference>
<accession>A0A6A0AM19</accession>
<comment type="caution">
    <text evidence="1">The sequence shown here is derived from an EMBL/GenBank/DDBJ whole genome shotgun (WGS) entry which is preliminary data.</text>
</comment>
<dbReference type="Proteomes" id="UP000485058">
    <property type="component" value="Unassembled WGS sequence"/>
</dbReference>
<evidence type="ECO:0000313" key="2">
    <source>
        <dbReference type="Proteomes" id="UP000485058"/>
    </source>
</evidence>
<dbReference type="AlphaFoldDB" id="A0A6A0AM19"/>
<protein>
    <submittedName>
        <fullName evidence="1">Uncharacterized protein</fullName>
    </submittedName>
</protein>
<name>A0A6A0AM19_HAELA</name>
<keyword evidence="2" id="KW-1185">Reference proteome</keyword>
<sequence>GVFTRLTTSDALSLKRLSSSSKSDRYAPRPLASVSSCLAPVRGRA</sequence>
<feature type="non-terminal residue" evidence="1">
    <location>
        <position position="45"/>
    </location>
</feature>
<organism evidence="1 2">
    <name type="scientific">Haematococcus lacustris</name>
    <name type="common">Green alga</name>
    <name type="synonym">Haematococcus pluvialis</name>
    <dbReference type="NCBI Taxonomy" id="44745"/>
    <lineage>
        <taxon>Eukaryota</taxon>
        <taxon>Viridiplantae</taxon>
        <taxon>Chlorophyta</taxon>
        <taxon>core chlorophytes</taxon>
        <taxon>Chlorophyceae</taxon>
        <taxon>CS clade</taxon>
        <taxon>Chlamydomonadales</taxon>
        <taxon>Haematococcaceae</taxon>
        <taxon>Haematococcus</taxon>
    </lineage>
</organism>
<gene>
    <name evidence="1" type="ORF">HaLaN_32898</name>
</gene>